<reference evidence="1 2" key="1">
    <citation type="submission" date="2018-05" db="EMBL/GenBank/DDBJ databases">
        <title>Genomic Encyclopedia of Type Strains, Phase IV (KMG-IV): sequencing the most valuable type-strain genomes for metagenomic binning, comparative biology and taxonomic classification.</title>
        <authorList>
            <person name="Goeker M."/>
        </authorList>
    </citation>
    <scope>NUCLEOTIDE SEQUENCE [LARGE SCALE GENOMIC DNA]</scope>
    <source>
        <strain evidence="1 2">DSM 24995</strain>
    </source>
</reference>
<dbReference type="RefSeq" id="WP_110324100.1">
    <property type="nucleotide sequence ID" value="NZ_QJKD01000009.1"/>
</dbReference>
<evidence type="ECO:0000313" key="1">
    <source>
        <dbReference type="EMBL" id="PXX51782.1"/>
    </source>
</evidence>
<protein>
    <recommendedName>
        <fullName evidence="3">3-isopropylmalate dehydrogenase</fullName>
    </recommendedName>
</protein>
<proteinExistence type="predicted"/>
<dbReference type="GeneID" id="86062824"/>
<name>A0A2V3Y4B2_9FIRM</name>
<sequence length="294" mass="33938">MEHKPLQWHPAFQAVLQIELEGEKEYLQFHEEFNLTKKPLQIDTLIIKESNRKITKSIGRIFSRYNIVEYKNPGASFGINDFFKVNGYACLYQAAGREPKIQPSEITVTLVVNQYPDKLITFLRKTYGSDITEKFPGIYYISKLLFKFQLLIIHQLSPVETIWLSRLRSDLKIGEDIEPLAKAYKGKENTPVYEAAMDLIIRANWKKYKEGCNLCNALEELFADKLEQREHLGIEKGIERSIIELLSELGPVPDALHDRIHLQKDVNILTAWLKLAARSKSISDFQKNTDNPVS</sequence>
<dbReference type="Proteomes" id="UP000248057">
    <property type="component" value="Unassembled WGS sequence"/>
</dbReference>
<comment type="caution">
    <text evidence="1">The sequence shown here is derived from an EMBL/GenBank/DDBJ whole genome shotgun (WGS) entry which is preliminary data.</text>
</comment>
<keyword evidence="2" id="KW-1185">Reference proteome</keyword>
<evidence type="ECO:0008006" key="3">
    <source>
        <dbReference type="Google" id="ProtNLM"/>
    </source>
</evidence>
<accession>A0A2V3Y4B2</accession>
<dbReference type="AlphaFoldDB" id="A0A2V3Y4B2"/>
<organism evidence="1 2">
    <name type="scientific">Hungatella effluvii</name>
    <dbReference type="NCBI Taxonomy" id="1096246"/>
    <lineage>
        <taxon>Bacteria</taxon>
        <taxon>Bacillati</taxon>
        <taxon>Bacillota</taxon>
        <taxon>Clostridia</taxon>
        <taxon>Lachnospirales</taxon>
        <taxon>Lachnospiraceae</taxon>
        <taxon>Hungatella</taxon>
    </lineage>
</organism>
<gene>
    <name evidence="1" type="ORF">DFR60_109186</name>
</gene>
<evidence type="ECO:0000313" key="2">
    <source>
        <dbReference type="Proteomes" id="UP000248057"/>
    </source>
</evidence>
<dbReference type="EMBL" id="QJKD01000009">
    <property type="protein sequence ID" value="PXX51782.1"/>
    <property type="molecule type" value="Genomic_DNA"/>
</dbReference>